<comment type="caution">
    <text evidence="2">The sequence shown here is derived from an EMBL/GenBank/DDBJ whole genome shotgun (WGS) entry which is preliminary data.</text>
</comment>
<sequence>MPLLIALLRNDHALVLLHRLAFLLLQAAQVHQTTEHTCCVVGIVSLLLSRHLLFSFLRSPRPFRLSPPLTRLLKPIASAAFAFDFAFFLRGIVAHFPPQQAAFVLGMPFCIDAACALWEGPLWPTRGFTSLEDWAAVLWSGCEAAFYTGVVPLQLAHAGAHIDRQATAVVPLMVFLNTLVIHSLQILLHSFVPLQMRALVLHELGQPRHAKPAAPRLSEEREGEESDPRCGAEKELDVIVQEQLDAMCGWAWPVRFALCHADSLHWGVIGVQCIVVCVVGRQLLVTPHWTTLAAVLLVEYGVLALCLLVRRHNVQSLQSAHAARASTDAAQLFHDWVPEHPPEQGARSDG</sequence>
<feature type="region of interest" description="Disordered" evidence="1">
    <location>
        <begin position="210"/>
        <end position="230"/>
    </location>
</feature>
<reference evidence="2 3" key="1">
    <citation type="journal article" date="2024" name="Science">
        <title>Giant polyketide synthase enzymes in the biosynthesis of giant marine polyether toxins.</title>
        <authorList>
            <person name="Fallon T.R."/>
            <person name="Shende V.V."/>
            <person name="Wierzbicki I.H."/>
            <person name="Pendleton A.L."/>
            <person name="Watervoot N.F."/>
            <person name="Auber R.P."/>
            <person name="Gonzalez D.J."/>
            <person name="Wisecaver J.H."/>
            <person name="Moore B.S."/>
        </authorList>
    </citation>
    <scope>NUCLEOTIDE SEQUENCE [LARGE SCALE GENOMIC DNA]</scope>
    <source>
        <strain evidence="2 3">12B1</strain>
    </source>
</reference>
<gene>
    <name evidence="2" type="ORF">AB1Y20_016274</name>
</gene>
<accession>A0AB34ICD1</accession>
<evidence type="ECO:0000256" key="1">
    <source>
        <dbReference type="SAM" id="MobiDB-lite"/>
    </source>
</evidence>
<dbReference type="EMBL" id="JBGBPQ010000029">
    <property type="protein sequence ID" value="KAL1496316.1"/>
    <property type="molecule type" value="Genomic_DNA"/>
</dbReference>
<evidence type="ECO:0000313" key="3">
    <source>
        <dbReference type="Proteomes" id="UP001515480"/>
    </source>
</evidence>
<dbReference type="AlphaFoldDB" id="A0AB34ICD1"/>
<dbReference type="Proteomes" id="UP001515480">
    <property type="component" value="Unassembled WGS sequence"/>
</dbReference>
<keyword evidence="3" id="KW-1185">Reference proteome</keyword>
<organism evidence="2 3">
    <name type="scientific">Prymnesium parvum</name>
    <name type="common">Toxic golden alga</name>
    <dbReference type="NCBI Taxonomy" id="97485"/>
    <lineage>
        <taxon>Eukaryota</taxon>
        <taxon>Haptista</taxon>
        <taxon>Haptophyta</taxon>
        <taxon>Prymnesiophyceae</taxon>
        <taxon>Prymnesiales</taxon>
        <taxon>Prymnesiaceae</taxon>
        <taxon>Prymnesium</taxon>
    </lineage>
</organism>
<evidence type="ECO:0000313" key="2">
    <source>
        <dbReference type="EMBL" id="KAL1496316.1"/>
    </source>
</evidence>
<proteinExistence type="predicted"/>
<evidence type="ECO:0008006" key="4">
    <source>
        <dbReference type="Google" id="ProtNLM"/>
    </source>
</evidence>
<name>A0AB34ICD1_PRYPA</name>
<protein>
    <recommendedName>
        <fullName evidence="4">Glycerophosphocholine acyltransferase 1</fullName>
    </recommendedName>
</protein>